<dbReference type="PROSITE" id="PS51375">
    <property type="entry name" value="PPR"/>
    <property type="match status" value="2"/>
</dbReference>
<feature type="region of interest" description="Disordered" evidence="3">
    <location>
        <begin position="848"/>
        <end position="868"/>
    </location>
</feature>
<feature type="repeat" description="PPR" evidence="2">
    <location>
        <begin position="617"/>
        <end position="651"/>
    </location>
</feature>
<keyword evidence="4" id="KW-1185">Reference proteome</keyword>
<dbReference type="PANTHER" id="PTHR47262:SF1">
    <property type="entry name" value="OS02G0132600 PROTEIN"/>
    <property type="match status" value="1"/>
</dbReference>
<protein>
    <submittedName>
        <fullName evidence="5">Pentatricopeptide repeat-containing protein At4g04790, mitochondrial-like</fullName>
    </submittedName>
</protein>
<feature type="compositionally biased region" description="Basic residues" evidence="3">
    <location>
        <begin position="848"/>
        <end position="860"/>
    </location>
</feature>
<dbReference type="RefSeq" id="XP_022139585.1">
    <property type="nucleotide sequence ID" value="XM_022283893.1"/>
</dbReference>
<evidence type="ECO:0000313" key="4">
    <source>
        <dbReference type="Proteomes" id="UP000504603"/>
    </source>
</evidence>
<dbReference type="InterPro" id="IPR011990">
    <property type="entry name" value="TPR-like_helical_dom_sf"/>
</dbReference>
<sequence>MRSKSKNLSSLFRSAIAASKPSQNLQDAALKDYVSTIDPFSPSTSLSKAIDYRYIKSANSKKPPQKLNSDVQFPALVLEEPSGSGDSMKHLTKAISSILCEGSSVSSRDAQGNGDDKSVEKLLDIPWFSKISNHSISFRRREISRERKQKWIFKSSQSNRFNRLVRNCAQKLGTDVTLEVFGKLGRETGVKEYNALMDICLEKAKTSKDVEIVLEQIAKVYQLFKLMKEQGFQIEDETYGPVLTYLIEMDMMEEFDFFCEAIKDGHPGSYSRLGYYEMLFYVKINDGEKVQELCKHAATNDGVDKYNLQENYLLALCECEQKNEILQMLEIIDITKLSSTVLAVNIFECLARLSLHSFAEKLLVAFKTSGTGAGNIPYLIYSYAVSIPNLAIEDMVSKFKSLHSKLDIKPSSTSYEKLIHYCCGSFKVHMALDIANEMCDADFTPSTDVLHSILHAMDEGCEFNLVHQVYSLICRHNLKPDCETFRSIISLRVKMKDFNGAFDMLKESEKMNLTPTSSMYNAIMAGYFREKNTSGALMVLKQMELADVKPDSKTFSYLISNCECEEDIIKYYEELKSSGIQATKQIFMALINAYAAHGQFEKAKQVILDEGIPMKNLNEIRSVLVSALASNGQTSDALKVYDEMKEAGCDLEPKAAISLIEHYPLDGPLSRMLQLLAELNGLDDWIDCCRRIILFSLKHNDLSSTLDLLKQLSYRCCNDEVIMRVAFDEVFSFITESDPTYLETGLLLLQFIKKDLGLSPPRRCLDFLLGACANAKDAESSRLVWKEYKKAGLPYNTISFLRMYQALLASGDQTSAKVLLDKIPKDDTHVCSIIKECEMVYGASSSVKKTKGRNKKKMLKMSRTETRS</sequence>
<evidence type="ECO:0000256" key="3">
    <source>
        <dbReference type="SAM" id="MobiDB-lite"/>
    </source>
</evidence>
<dbReference type="AlphaFoldDB" id="A0A6J1CCQ2"/>
<evidence type="ECO:0000313" key="5">
    <source>
        <dbReference type="RefSeq" id="XP_022139585.1"/>
    </source>
</evidence>
<proteinExistence type="predicted"/>
<dbReference type="Proteomes" id="UP000504603">
    <property type="component" value="Unplaced"/>
</dbReference>
<dbReference type="Gene3D" id="1.25.40.10">
    <property type="entry name" value="Tetratricopeptide repeat domain"/>
    <property type="match status" value="4"/>
</dbReference>
<evidence type="ECO:0000256" key="2">
    <source>
        <dbReference type="PROSITE-ProRule" id="PRU00708"/>
    </source>
</evidence>
<dbReference type="OrthoDB" id="767661at2759"/>
<dbReference type="Pfam" id="PF13041">
    <property type="entry name" value="PPR_2"/>
    <property type="match status" value="1"/>
</dbReference>
<dbReference type="PANTHER" id="PTHR47262">
    <property type="entry name" value="OS02G0132600 PROTEIN"/>
    <property type="match status" value="1"/>
</dbReference>
<feature type="repeat" description="PPR" evidence="2">
    <location>
        <begin position="516"/>
        <end position="550"/>
    </location>
</feature>
<name>A0A6J1CCQ2_MOMCH</name>
<dbReference type="GeneID" id="111010449"/>
<gene>
    <name evidence="5" type="primary">LOC111010449</name>
</gene>
<organism evidence="4 5">
    <name type="scientific">Momordica charantia</name>
    <name type="common">Bitter gourd</name>
    <name type="synonym">Balsam pear</name>
    <dbReference type="NCBI Taxonomy" id="3673"/>
    <lineage>
        <taxon>Eukaryota</taxon>
        <taxon>Viridiplantae</taxon>
        <taxon>Streptophyta</taxon>
        <taxon>Embryophyta</taxon>
        <taxon>Tracheophyta</taxon>
        <taxon>Spermatophyta</taxon>
        <taxon>Magnoliopsida</taxon>
        <taxon>eudicotyledons</taxon>
        <taxon>Gunneridae</taxon>
        <taxon>Pentapetalae</taxon>
        <taxon>rosids</taxon>
        <taxon>fabids</taxon>
        <taxon>Cucurbitales</taxon>
        <taxon>Cucurbitaceae</taxon>
        <taxon>Momordiceae</taxon>
        <taxon>Momordica</taxon>
    </lineage>
</organism>
<reference evidence="5" key="1">
    <citation type="submission" date="2025-08" db="UniProtKB">
        <authorList>
            <consortium name="RefSeq"/>
        </authorList>
    </citation>
    <scope>IDENTIFICATION</scope>
</reference>
<dbReference type="InterPro" id="IPR002885">
    <property type="entry name" value="PPR_rpt"/>
</dbReference>
<keyword evidence="1" id="KW-0677">Repeat</keyword>
<accession>A0A6J1CCQ2</accession>
<dbReference type="KEGG" id="mcha:111010449"/>
<dbReference type="Pfam" id="PF01535">
    <property type="entry name" value="PPR"/>
    <property type="match status" value="2"/>
</dbReference>
<evidence type="ECO:0000256" key="1">
    <source>
        <dbReference type="ARBA" id="ARBA00022737"/>
    </source>
</evidence>
<dbReference type="NCBIfam" id="TIGR00756">
    <property type="entry name" value="PPR"/>
    <property type="match status" value="2"/>
</dbReference>